<keyword evidence="2" id="KW-1185">Reference proteome</keyword>
<name>A0AAV2NRF0_9HYME</name>
<evidence type="ECO:0008006" key="3">
    <source>
        <dbReference type="Google" id="ProtNLM"/>
    </source>
</evidence>
<dbReference type="Proteomes" id="UP001497644">
    <property type="component" value="Chromosome 4"/>
</dbReference>
<dbReference type="AlphaFoldDB" id="A0AAV2NRF0"/>
<dbReference type="InterPro" id="IPR043128">
    <property type="entry name" value="Rev_trsase/Diguanyl_cyclase"/>
</dbReference>
<dbReference type="InterPro" id="IPR043502">
    <property type="entry name" value="DNA/RNA_pol_sf"/>
</dbReference>
<sequence length="173" mass="19531">MATNKEDTIKIFELNTLTYGTASAPYLATRCLVEVANENEQQFPEIARIICKDFYVDDLLTGTNSKEEAIDVIHKLSRILMSAGFRLCKWISNEPVILKDIPTEDQIPNCVDFENGSQTKTLGLMWQAHHDALVYALKNLPELKATKRRILSETTQIFDPLGLLGPYIIVAKM</sequence>
<evidence type="ECO:0000313" key="1">
    <source>
        <dbReference type="EMBL" id="CAL1682522.1"/>
    </source>
</evidence>
<dbReference type="Gene3D" id="3.30.70.270">
    <property type="match status" value="1"/>
</dbReference>
<evidence type="ECO:0000313" key="2">
    <source>
        <dbReference type="Proteomes" id="UP001497644"/>
    </source>
</evidence>
<accession>A0AAV2NRF0</accession>
<protein>
    <recommendedName>
        <fullName evidence="3">Reverse transcriptase domain-containing protein</fullName>
    </recommendedName>
</protein>
<dbReference type="GO" id="GO:0071897">
    <property type="term" value="P:DNA biosynthetic process"/>
    <property type="evidence" value="ECO:0007669"/>
    <property type="project" value="UniProtKB-ARBA"/>
</dbReference>
<organism evidence="1 2">
    <name type="scientific">Lasius platythorax</name>
    <dbReference type="NCBI Taxonomy" id="488582"/>
    <lineage>
        <taxon>Eukaryota</taxon>
        <taxon>Metazoa</taxon>
        <taxon>Ecdysozoa</taxon>
        <taxon>Arthropoda</taxon>
        <taxon>Hexapoda</taxon>
        <taxon>Insecta</taxon>
        <taxon>Pterygota</taxon>
        <taxon>Neoptera</taxon>
        <taxon>Endopterygota</taxon>
        <taxon>Hymenoptera</taxon>
        <taxon>Apocrita</taxon>
        <taxon>Aculeata</taxon>
        <taxon>Formicoidea</taxon>
        <taxon>Formicidae</taxon>
        <taxon>Formicinae</taxon>
        <taxon>Lasius</taxon>
        <taxon>Lasius</taxon>
    </lineage>
</organism>
<proteinExistence type="predicted"/>
<dbReference type="EMBL" id="OZ034827">
    <property type="protein sequence ID" value="CAL1682522.1"/>
    <property type="molecule type" value="Genomic_DNA"/>
</dbReference>
<dbReference type="PANTHER" id="PTHR47331">
    <property type="entry name" value="PHD-TYPE DOMAIN-CONTAINING PROTEIN"/>
    <property type="match status" value="1"/>
</dbReference>
<reference evidence="1" key="1">
    <citation type="submission" date="2024-04" db="EMBL/GenBank/DDBJ databases">
        <authorList>
            <consortium name="Molecular Ecology Group"/>
        </authorList>
    </citation>
    <scope>NUCLEOTIDE SEQUENCE</scope>
</reference>
<gene>
    <name evidence="1" type="ORF">LPLAT_LOCUS8433</name>
</gene>
<dbReference type="SUPFAM" id="SSF56672">
    <property type="entry name" value="DNA/RNA polymerases"/>
    <property type="match status" value="1"/>
</dbReference>